<evidence type="ECO:0000313" key="3">
    <source>
        <dbReference type="Proteomes" id="UP000694892"/>
    </source>
</evidence>
<sequence>MVSLEQPESCTNIATSFSYGPGHLPIEILIYLYLFIHCSIPVHYIVDVKRLDIPFPTCVSHFKLDKHLSALSCVKSLLAGRPYKVHHNLSWPWVEFCQFIVIPALS</sequence>
<feature type="transmembrane region" description="Helical" evidence="1">
    <location>
        <begin position="28"/>
        <end position="46"/>
    </location>
</feature>
<name>A0A974CPA5_XENLA</name>
<dbReference type="EMBL" id="CM004476">
    <property type="protein sequence ID" value="OCT76266.1"/>
    <property type="molecule type" value="Genomic_DNA"/>
</dbReference>
<proteinExistence type="predicted"/>
<keyword evidence="1" id="KW-0812">Transmembrane</keyword>
<evidence type="ECO:0000256" key="1">
    <source>
        <dbReference type="SAM" id="Phobius"/>
    </source>
</evidence>
<gene>
    <name evidence="2" type="ORF">XELAEV_18031461mg</name>
</gene>
<reference evidence="3" key="1">
    <citation type="journal article" date="2016" name="Nature">
        <title>Genome evolution in the allotetraploid frog Xenopus laevis.</title>
        <authorList>
            <person name="Session A.M."/>
            <person name="Uno Y."/>
            <person name="Kwon T."/>
            <person name="Chapman J.A."/>
            <person name="Toyoda A."/>
            <person name="Takahashi S."/>
            <person name="Fukui A."/>
            <person name="Hikosaka A."/>
            <person name="Suzuki A."/>
            <person name="Kondo M."/>
            <person name="van Heeringen S.J."/>
            <person name="Quigley I."/>
            <person name="Heinz S."/>
            <person name="Ogino H."/>
            <person name="Ochi H."/>
            <person name="Hellsten U."/>
            <person name="Lyons J.B."/>
            <person name="Simakov O."/>
            <person name="Putnam N."/>
            <person name="Stites J."/>
            <person name="Kuroki Y."/>
            <person name="Tanaka T."/>
            <person name="Michiue T."/>
            <person name="Watanabe M."/>
            <person name="Bogdanovic O."/>
            <person name="Lister R."/>
            <person name="Georgiou G."/>
            <person name="Paranjpe S.S."/>
            <person name="van Kruijsbergen I."/>
            <person name="Shu S."/>
            <person name="Carlson J."/>
            <person name="Kinoshita T."/>
            <person name="Ohta Y."/>
            <person name="Mawaribuchi S."/>
            <person name="Jenkins J."/>
            <person name="Grimwood J."/>
            <person name="Schmutz J."/>
            <person name="Mitros T."/>
            <person name="Mozaffari S.V."/>
            <person name="Suzuki Y."/>
            <person name="Haramoto Y."/>
            <person name="Yamamoto T.S."/>
            <person name="Takagi C."/>
            <person name="Heald R."/>
            <person name="Miller K."/>
            <person name="Haudenschild C."/>
            <person name="Kitzman J."/>
            <person name="Nakayama T."/>
            <person name="Izutsu Y."/>
            <person name="Robert J."/>
            <person name="Fortriede J."/>
            <person name="Burns K."/>
            <person name="Lotay V."/>
            <person name="Karimi K."/>
            <person name="Yasuoka Y."/>
            <person name="Dichmann D.S."/>
            <person name="Flajnik M.F."/>
            <person name="Houston D.W."/>
            <person name="Shendure J."/>
            <person name="DuPasquier L."/>
            <person name="Vize P.D."/>
            <person name="Zorn A.M."/>
            <person name="Ito M."/>
            <person name="Marcotte E.M."/>
            <person name="Wallingford J.B."/>
            <person name="Ito Y."/>
            <person name="Asashima M."/>
            <person name="Ueno N."/>
            <person name="Matsuda Y."/>
            <person name="Veenstra G.J."/>
            <person name="Fujiyama A."/>
            <person name="Harland R.M."/>
            <person name="Taira M."/>
            <person name="Rokhsar D.S."/>
        </authorList>
    </citation>
    <scope>NUCLEOTIDE SEQUENCE [LARGE SCALE GENOMIC DNA]</scope>
    <source>
        <strain evidence="3">J</strain>
    </source>
</reference>
<accession>A0A974CPA5</accession>
<evidence type="ECO:0000313" key="2">
    <source>
        <dbReference type="EMBL" id="OCT76266.1"/>
    </source>
</evidence>
<keyword evidence="1" id="KW-0472">Membrane</keyword>
<keyword evidence="1" id="KW-1133">Transmembrane helix</keyword>
<dbReference type="Proteomes" id="UP000694892">
    <property type="component" value="Chromosome 6L"/>
</dbReference>
<protein>
    <submittedName>
        <fullName evidence="2">Uncharacterized protein</fullName>
    </submittedName>
</protein>
<organism evidence="2 3">
    <name type="scientific">Xenopus laevis</name>
    <name type="common">African clawed frog</name>
    <dbReference type="NCBI Taxonomy" id="8355"/>
    <lineage>
        <taxon>Eukaryota</taxon>
        <taxon>Metazoa</taxon>
        <taxon>Chordata</taxon>
        <taxon>Craniata</taxon>
        <taxon>Vertebrata</taxon>
        <taxon>Euteleostomi</taxon>
        <taxon>Amphibia</taxon>
        <taxon>Batrachia</taxon>
        <taxon>Anura</taxon>
        <taxon>Pipoidea</taxon>
        <taxon>Pipidae</taxon>
        <taxon>Xenopodinae</taxon>
        <taxon>Xenopus</taxon>
        <taxon>Xenopus</taxon>
    </lineage>
</organism>
<dbReference type="AlphaFoldDB" id="A0A974CPA5"/>